<organism evidence="5 6">
    <name type="scientific">Actinophytocola glycyrrhizae</name>
    <dbReference type="NCBI Taxonomy" id="2044873"/>
    <lineage>
        <taxon>Bacteria</taxon>
        <taxon>Bacillati</taxon>
        <taxon>Actinomycetota</taxon>
        <taxon>Actinomycetes</taxon>
        <taxon>Pseudonocardiales</taxon>
        <taxon>Pseudonocardiaceae</taxon>
    </lineage>
</organism>
<name>A0ABV9RU68_9PSEU</name>
<feature type="domain" description="MmgE/PrpD C-terminal" evidence="4">
    <location>
        <begin position="267"/>
        <end position="426"/>
    </location>
</feature>
<proteinExistence type="inferred from homology"/>
<evidence type="ECO:0000259" key="4">
    <source>
        <dbReference type="Pfam" id="PF19305"/>
    </source>
</evidence>
<dbReference type="SUPFAM" id="SSF103378">
    <property type="entry name" value="2-methylcitrate dehydratase PrpD"/>
    <property type="match status" value="1"/>
</dbReference>
<sequence length="461" mass="47383">MTAVPPTTAMAAFAARLSYADLPGAVVAKAGALLTDFVGTAVGGSRTPEVSAMAALVRARGGRAAATVFGAGFSAPAPDAAFCNGAAADVFEHQDGYRFGGFHPSHTLPALLAVAEETGAELRDLVTAAVVAYEVSDRIGRATHPRATQAGWFPIAAAFGAAAGCAKLMGLKEDGIADAIGAAAFFAPAILIESIFAGPSAKPAFAGQLARAGVEGAQHAAAGLTGWREVVEHPRGLVAVLGGEPVTDTTDDLGTEWTILDVHQKRFAGCRHTHGAAQAAVELAVEHDLDPAAITAVDVETYDIALLLVDRPVGTDPSTVACTLSLPYVVGAAVADRDVGGDQYDLARRSDPAVLRVADLVRLRGAADLEARYPEYTATRVTITTAGGSRHTRTVDVPAGDSRAPLTRDQLLAKFGGYVGSAFGERIATQTADLLLDPPEATPVRDVTAPLATPPVRRTVD</sequence>
<dbReference type="InterPro" id="IPR005656">
    <property type="entry name" value="MmgE_PrpD"/>
</dbReference>
<comment type="similarity">
    <text evidence="1">Belongs to the PrpD family.</text>
</comment>
<evidence type="ECO:0000313" key="5">
    <source>
        <dbReference type="EMBL" id="MFC4852199.1"/>
    </source>
</evidence>
<dbReference type="InterPro" id="IPR042183">
    <property type="entry name" value="MmgE/PrpD_sf_1"/>
</dbReference>
<dbReference type="PANTHER" id="PTHR16943">
    <property type="entry name" value="2-METHYLCITRATE DEHYDRATASE-RELATED"/>
    <property type="match status" value="1"/>
</dbReference>
<dbReference type="EMBL" id="JBHSIS010000002">
    <property type="protein sequence ID" value="MFC4852199.1"/>
    <property type="molecule type" value="Genomic_DNA"/>
</dbReference>
<evidence type="ECO:0000313" key="6">
    <source>
        <dbReference type="Proteomes" id="UP001595859"/>
    </source>
</evidence>
<dbReference type="Pfam" id="PF19305">
    <property type="entry name" value="MmgE_PrpD_C"/>
    <property type="match status" value="1"/>
</dbReference>
<dbReference type="Proteomes" id="UP001595859">
    <property type="component" value="Unassembled WGS sequence"/>
</dbReference>
<feature type="region of interest" description="Disordered" evidence="2">
    <location>
        <begin position="439"/>
        <end position="461"/>
    </location>
</feature>
<comment type="caution">
    <text evidence="5">The sequence shown here is derived from an EMBL/GenBank/DDBJ whole genome shotgun (WGS) entry which is preliminary data.</text>
</comment>
<dbReference type="RefSeq" id="WP_378053694.1">
    <property type="nucleotide sequence ID" value="NZ_JBHSIS010000002.1"/>
</dbReference>
<evidence type="ECO:0000259" key="3">
    <source>
        <dbReference type="Pfam" id="PF03972"/>
    </source>
</evidence>
<protein>
    <submittedName>
        <fullName evidence="5">MmgE/PrpD family protein</fullName>
    </submittedName>
</protein>
<dbReference type="Gene3D" id="3.30.1330.120">
    <property type="entry name" value="2-methylcitrate dehydratase PrpD"/>
    <property type="match status" value="1"/>
</dbReference>
<keyword evidence="6" id="KW-1185">Reference proteome</keyword>
<dbReference type="InterPro" id="IPR036148">
    <property type="entry name" value="MmgE/PrpD_sf"/>
</dbReference>
<dbReference type="InterPro" id="IPR045337">
    <property type="entry name" value="MmgE_PrpD_C"/>
</dbReference>
<dbReference type="InterPro" id="IPR045336">
    <property type="entry name" value="MmgE_PrpD_N"/>
</dbReference>
<evidence type="ECO:0000256" key="1">
    <source>
        <dbReference type="ARBA" id="ARBA00006174"/>
    </source>
</evidence>
<reference evidence="6" key="1">
    <citation type="journal article" date="2019" name="Int. J. Syst. Evol. Microbiol.">
        <title>The Global Catalogue of Microorganisms (GCM) 10K type strain sequencing project: providing services to taxonomists for standard genome sequencing and annotation.</title>
        <authorList>
            <consortium name="The Broad Institute Genomics Platform"/>
            <consortium name="The Broad Institute Genome Sequencing Center for Infectious Disease"/>
            <person name="Wu L."/>
            <person name="Ma J."/>
        </authorList>
    </citation>
    <scope>NUCLEOTIDE SEQUENCE [LARGE SCALE GENOMIC DNA]</scope>
    <source>
        <strain evidence="6">ZS-22-S1</strain>
    </source>
</reference>
<dbReference type="InterPro" id="IPR042188">
    <property type="entry name" value="MmgE/PrpD_sf_2"/>
</dbReference>
<feature type="domain" description="MmgE/PrpD N-terminal" evidence="3">
    <location>
        <begin position="9"/>
        <end position="244"/>
    </location>
</feature>
<evidence type="ECO:0000256" key="2">
    <source>
        <dbReference type="SAM" id="MobiDB-lite"/>
    </source>
</evidence>
<dbReference type="Pfam" id="PF03972">
    <property type="entry name" value="MmgE_PrpD_N"/>
    <property type="match status" value="1"/>
</dbReference>
<gene>
    <name evidence="5" type="ORF">ACFPCV_01695</name>
</gene>
<dbReference type="Gene3D" id="1.10.4100.10">
    <property type="entry name" value="2-methylcitrate dehydratase PrpD"/>
    <property type="match status" value="1"/>
</dbReference>
<dbReference type="PANTHER" id="PTHR16943:SF8">
    <property type="entry name" value="2-METHYLCITRATE DEHYDRATASE"/>
    <property type="match status" value="1"/>
</dbReference>
<accession>A0ABV9RU68</accession>